<feature type="compositionally biased region" description="Low complexity" evidence="5">
    <location>
        <begin position="80"/>
        <end position="90"/>
    </location>
</feature>
<keyword evidence="8" id="KW-1185">Reference proteome</keyword>
<dbReference type="InterPro" id="IPR013083">
    <property type="entry name" value="Znf_RING/FYVE/PHD"/>
</dbReference>
<name>A0A267DQ87_9PLAT</name>
<evidence type="ECO:0000256" key="4">
    <source>
        <dbReference type="PROSITE-ProRule" id="PRU00207"/>
    </source>
</evidence>
<proteinExistence type="predicted"/>
<evidence type="ECO:0000256" key="3">
    <source>
        <dbReference type="ARBA" id="ARBA00022833"/>
    </source>
</evidence>
<dbReference type="Proteomes" id="UP000215902">
    <property type="component" value="Unassembled WGS sequence"/>
</dbReference>
<dbReference type="AlphaFoldDB" id="A0A267DQ87"/>
<reference evidence="7 8" key="1">
    <citation type="submission" date="2017-06" db="EMBL/GenBank/DDBJ databases">
        <title>A platform for efficient transgenesis in Macrostomum lignano, a flatworm model organism for stem cell research.</title>
        <authorList>
            <person name="Berezikov E."/>
        </authorList>
    </citation>
    <scope>NUCLEOTIDE SEQUENCE [LARGE SCALE GENOMIC DNA]</scope>
    <source>
        <strain evidence="7">DV1</strain>
        <tissue evidence="7">Whole organism</tissue>
    </source>
</reference>
<accession>A0A267DQ87</accession>
<evidence type="ECO:0000313" key="7">
    <source>
        <dbReference type="EMBL" id="PAA51463.1"/>
    </source>
</evidence>
<evidence type="ECO:0000259" key="6">
    <source>
        <dbReference type="PROSITE" id="PS50145"/>
    </source>
</evidence>
<feature type="compositionally biased region" description="Basic residues" evidence="5">
    <location>
        <begin position="91"/>
        <end position="103"/>
    </location>
</feature>
<dbReference type="InterPro" id="IPR001293">
    <property type="entry name" value="Znf_TRAF"/>
</dbReference>
<feature type="region of interest" description="Disordered" evidence="5">
    <location>
        <begin position="80"/>
        <end position="104"/>
    </location>
</feature>
<dbReference type="OrthoDB" id="10051587at2759"/>
<sequence>LPSASPAPPAAVAVAGLSASEPAEPDEPDFVSALPDRLKCPICLGHLKSPLQTCCGHRFCRGCFFSAAAAATASTTTSGAASTVQQAPQLHHQHLHLHHHQQHHQFQQPLPASAAAAAAAAAAASPASVGARRACPLCRSPILDVGPSAAGRGGLTAGVFNDLATEREVQQLTVRCPRTGCGAAMELGGLRSHLATACQFVEELCPEQCQSRIRRCDLAAHRAACRERQVACVFCSASVPYRQLNFHYLFGCSNFPMPCPHRCGRVLAGHQRLHEHVDRACPLTLVLCPFASFGCPAANRHRRDLGRHVAEAHSYHLQLLWQQQQHPHQQHQQQQQQQRATTADLNCMLDKLVVNLQQPMQSQQQQMYAAQQQQQQAAALRNLLHQQQQQQQQQQQYQQYQPAWR</sequence>
<evidence type="ECO:0000313" key="8">
    <source>
        <dbReference type="Proteomes" id="UP000215902"/>
    </source>
</evidence>
<gene>
    <name evidence="7" type="ORF">BOX15_Mlig021092g2</name>
</gene>
<keyword evidence="2 4" id="KW-0863">Zinc-finger</keyword>
<dbReference type="EMBL" id="NIVC01003425">
    <property type="protein sequence ID" value="PAA51463.1"/>
    <property type="molecule type" value="Genomic_DNA"/>
</dbReference>
<keyword evidence="3 4" id="KW-0862">Zinc</keyword>
<dbReference type="GO" id="GO:0008270">
    <property type="term" value="F:zinc ion binding"/>
    <property type="evidence" value="ECO:0007669"/>
    <property type="project" value="UniProtKB-KW"/>
</dbReference>
<dbReference type="InterPro" id="IPR027370">
    <property type="entry name" value="Znf-RING_euk"/>
</dbReference>
<protein>
    <recommendedName>
        <fullName evidence="6">TRAF-type domain-containing protein</fullName>
    </recommendedName>
</protein>
<dbReference type="Pfam" id="PF02176">
    <property type="entry name" value="zf-TRAF"/>
    <property type="match status" value="2"/>
</dbReference>
<dbReference type="PANTHER" id="PTHR10131">
    <property type="entry name" value="TNF RECEPTOR ASSOCIATED FACTOR"/>
    <property type="match status" value="1"/>
</dbReference>
<feature type="domain" description="TRAF-type" evidence="6">
    <location>
        <begin position="192"/>
        <end position="244"/>
    </location>
</feature>
<dbReference type="STRING" id="282301.A0A267DQ87"/>
<dbReference type="Gene3D" id="3.30.40.10">
    <property type="entry name" value="Zinc/RING finger domain, C3HC4 (zinc finger)"/>
    <property type="match status" value="3"/>
</dbReference>
<feature type="domain" description="TRAF-type" evidence="6">
    <location>
        <begin position="247"/>
        <end position="295"/>
    </location>
</feature>
<evidence type="ECO:0000256" key="1">
    <source>
        <dbReference type="ARBA" id="ARBA00022723"/>
    </source>
</evidence>
<dbReference type="GO" id="GO:0043122">
    <property type="term" value="P:regulation of canonical NF-kappaB signal transduction"/>
    <property type="evidence" value="ECO:0007669"/>
    <property type="project" value="TreeGrafter"/>
</dbReference>
<organism evidence="7 8">
    <name type="scientific">Macrostomum lignano</name>
    <dbReference type="NCBI Taxonomy" id="282301"/>
    <lineage>
        <taxon>Eukaryota</taxon>
        <taxon>Metazoa</taxon>
        <taxon>Spiralia</taxon>
        <taxon>Lophotrochozoa</taxon>
        <taxon>Platyhelminthes</taxon>
        <taxon>Rhabditophora</taxon>
        <taxon>Macrostomorpha</taxon>
        <taxon>Macrostomida</taxon>
        <taxon>Macrostomidae</taxon>
        <taxon>Macrostomum</taxon>
    </lineage>
</organism>
<dbReference type="SUPFAM" id="SSF49599">
    <property type="entry name" value="TRAF domain-like"/>
    <property type="match status" value="1"/>
</dbReference>
<dbReference type="SMART" id="SM00184">
    <property type="entry name" value="RING"/>
    <property type="match status" value="1"/>
</dbReference>
<feature type="zinc finger region" description="TRAF-type" evidence="4">
    <location>
        <begin position="192"/>
        <end position="244"/>
    </location>
</feature>
<feature type="non-terminal residue" evidence="7">
    <location>
        <position position="1"/>
    </location>
</feature>
<dbReference type="PANTHER" id="PTHR10131:SF94">
    <property type="entry name" value="TNF RECEPTOR-ASSOCIATED FACTOR 4"/>
    <property type="match status" value="1"/>
</dbReference>
<dbReference type="Pfam" id="PF13445">
    <property type="entry name" value="zf-RING_UBOX"/>
    <property type="match status" value="1"/>
</dbReference>
<evidence type="ECO:0000256" key="5">
    <source>
        <dbReference type="SAM" id="MobiDB-lite"/>
    </source>
</evidence>
<comment type="caution">
    <text evidence="7">The sequence shown here is derived from an EMBL/GenBank/DDBJ whole genome shotgun (WGS) entry which is preliminary data.</text>
</comment>
<dbReference type="SUPFAM" id="SSF57850">
    <property type="entry name" value="RING/U-box"/>
    <property type="match status" value="1"/>
</dbReference>
<keyword evidence="1 4" id="KW-0479">Metal-binding</keyword>
<dbReference type="PROSITE" id="PS50145">
    <property type="entry name" value="ZF_TRAF"/>
    <property type="match status" value="2"/>
</dbReference>
<feature type="zinc finger region" description="TRAF-type" evidence="4">
    <location>
        <begin position="247"/>
        <end position="295"/>
    </location>
</feature>
<dbReference type="InterPro" id="IPR001841">
    <property type="entry name" value="Znf_RING"/>
</dbReference>
<evidence type="ECO:0000256" key="2">
    <source>
        <dbReference type="ARBA" id="ARBA00022771"/>
    </source>
</evidence>